<feature type="domain" description="TLDc" evidence="1">
    <location>
        <begin position="201"/>
        <end position="390"/>
    </location>
</feature>
<reference evidence="2 3" key="1">
    <citation type="submission" date="2018-06" db="EMBL/GenBank/DDBJ databases">
        <title>Comparative genomics reveals the genomic features of Rhizophagus irregularis, R. cerebriforme, R. diaphanum and Gigaspora rosea, and their symbiotic lifestyle signature.</title>
        <authorList>
            <person name="Morin E."/>
            <person name="San Clemente H."/>
            <person name="Chen E.C.H."/>
            <person name="De La Providencia I."/>
            <person name="Hainaut M."/>
            <person name="Kuo A."/>
            <person name="Kohler A."/>
            <person name="Murat C."/>
            <person name="Tang N."/>
            <person name="Roy S."/>
            <person name="Loubradou J."/>
            <person name="Henrissat B."/>
            <person name="Grigoriev I.V."/>
            <person name="Corradi N."/>
            <person name="Roux C."/>
            <person name="Martin F.M."/>
        </authorList>
    </citation>
    <scope>NUCLEOTIDE SEQUENCE [LARGE SCALE GENOMIC DNA]</scope>
    <source>
        <strain evidence="2 3">DAOM 194757</strain>
    </source>
</reference>
<comment type="caution">
    <text evidence="2">The sequence shown here is derived from an EMBL/GenBank/DDBJ whole genome shotgun (WGS) entry which is preliminary data.</text>
</comment>
<organism evidence="2 3">
    <name type="scientific">Gigaspora rosea</name>
    <dbReference type="NCBI Taxonomy" id="44941"/>
    <lineage>
        <taxon>Eukaryota</taxon>
        <taxon>Fungi</taxon>
        <taxon>Fungi incertae sedis</taxon>
        <taxon>Mucoromycota</taxon>
        <taxon>Glomeromycotina</taxon>
        <taxon>Glomeromycetes</taxon>
        <taxon>Diversisporales</taxon>
        <taxon>Gigasporaceae</taxon>
        <taxon>Gigaspora</taxon>
    </lineage>
</organism>
<keyword evidence="3" id="KW-1185">Reference proteome</keyword>
<dbReference type="Pfam" id="PF07707">
    <property type="entry name" value="BACK"/>
    <property type="match status" value="1"/>
</dbReference>
<dbReference type="PROSITE" id="PS51886">
    <property type="entry name" value="TLDC"/>
    <property type="match status" value="1"/>
</dbReference>
<accession>A0A397VA42</accession>
<dbReference type="AlphaFoldDB" id="A0A397VA42"/>
<dbReference type="Pfam" id="PF07534">
    <property type="entry name" value="TLD"/>
    <property type="match status" value="1"/>
</dbReference>
<evidence type="ECO:0000313" key="2">
    <source>
        <dbReference type="EMBL" id="RIB18187.1"/>
    </source>
</evidence>
<sequence length="393" mass="46158">MLIAYEFLFEELAKHLETHLIEKEAHWLRLNFTRIYQKSFQNNKFQELQRWCNDFLVKYPSKIFDSEEFISLQENALISLISRDDLQMEEVKIWNHVIEWGIAQNPDLPSDPEEWSLENFLALKTTLQNCLPHIRYFQMSGDDIFNYVQPYQPIFEKKLWKDITKKFMTNQPITSTVLPPRVILTPTLPTRIAESFESFSNVINETHAAEIASWVDRKANPYFVRDNPYEFKLLLRGTRDGFTKDSFWNLCDKQTHLVVVMKVKGTVEILGGYNPVGWDKPSTKKSAFSKNCNNSFVFSLRNGTIQNSILSRVKPERAIGCNSYCGPIFGSAWSFFNVGVLAMNDNFNQDNGYYCRNTHEYEKPIRNEFTYNKNGYSYFSVKEYEIFQINKKP</sequence>
<dbReference type="Proteomes" id="UP000266673">
    <property type="component" value="Unassembled WGS sequence"/>
</dbReference>
<name>A0A397VA42_9GLOM</name>
<protein>
    <recommendedName>
        <fullName evidence="1">TLDc domain-containing protein</fullName>
    </recommendedName>
</protein>
<evidence type="ECO:0000313" key="3">
    <source>
        <dbReference type="Proteomes" id="UP000266673"/>
    </source>
</evidence>
<proteinExistence type="predicted"/>
<dbReference type="OrthoDB" id="5430411at2759"/>
<dbReference type="InterPro" id="IPR011705">
    <property type="entry name" value="BACK"/>
</dbReference>
<dbReference type="EMBL" id="QKWP01000556">
    <property type="protein sequence ID" value="RIB18187.1"/>
    <property type="molecule type" value="Genomic_DNA"/>
</dbReference>
<gene>
    <name evidence="2" type="ORF">C2G38_2142247</name>
</gene>
<dbReference type="InterPro" id="IPR006571">
    <property type="entry name" value="TLDc_dom"/>
</dbReference>
<evidence type="ECO:0000259" key="1">
    <source>
        <dbReference type="PROSITE" id="PS51886"/>
    </source>
</evidence>
<dbReference type="Gene3D" id="1.25.40.420">
    <property type="match status" value="1"/>
</dbReference>